<evidence type="ECO:0000313" key="6">
    <source>
        <dbReference type="EMBL" id="SFB48496.1"/>
    </source>
</evidence>
<protein>
    <submittedName>
        <fullName evidence="6">Serine protease, ClpP class</fullName>
    </submittedName>
</protein>
<keyword evidence="4" id="KW-0720">Serine protease</keyword>
<reference evidence="6 7" key="1">
    <citation type="submission" date="2016-10" db="EMBL/GenBank/DDBJ databases">
        <authorList>
            <person name="Varghese N."/>
            <person name="Submissions S."/>
        </authorList>
    </citation>
    <scope>NUCLEOTIDE SEQUENCE [LARGE SCALE GENOMIC DNA]</scope>
    <source>
        <strain evidence="6 7">DSM 282</strain>
    </source>
</reference>
<dbReference type="GO" id="GO:0006508">
    <property type="term" value="P:proteolysis"/>
    <property type="evidence" value="ECO:0007669"/>
    <property type="project" value="UniProtKB-KW"/>
</dbReference>
<dbReference type="InterPro" id="IPR033855">
    <property type="entry name" value="Protein_C"/>
</dbReference>
<dbReference type="PANTHER" id="PTHR33209">
    <property type="entry name" value="PROTEASE 4"/>
    <property type="match status" value="1"/>
</dbReference>
<dbReference type="EMBL" id="FOKJ01000058">
    <property type="protein sequence ID" value="SFB48496.1"/>
    <property type="molecule type" value="Genomic_DNA"/>
</dbReference>
<keyword evidence="7" id="KW-1185">Reference proteome</keyword>
<dbReference type="CDD" id="cd07022">
    <property type="entry name" value="S49_Sppa_36K_type"/>
    <property type="match status" value="1"/>
</dbReference>
<dbReference type="Proteomes" id="UP000198861">
    <property type="component" value="Unassembled WGS sequence"/>
</dbReference>
<comment type="similarity">
    <text evidence="1">Belongs to the peptidase S49 family.</text>
</comment>
<evidence type="ECO:0000256" key="3">
    <source>
        <dbReference type="ARBA" id="ARBA00022801"/>
    </source>
</evidence>
<keyword evidence="2 6" id="KW-0645">Protease</keyword>
<keyword evidence="3" id="KW-0378">Hydrolase</keyword>
<evidence type="ECO:0000259" key="5">
    <source>
        <dbReference type="Pfam" id="PF01343"/>
    </source>
</evidence>
<evidence type="ECO:0000256" key="4">
    <source>
        <dbReference type="ARBA" id="ARBA00022825"/>
    </source>
</evidence>
<sequence length="408" mass="41909">MPRAFELAAARPWLMLPDALDSLMAIADRQGDPEALEARLGKPLDNARAVTLRDGVAVIPVTGPIMRYANLFTRISGATSTQELATDLQAALDDPKVRAIVLNVDSPGGEATGINELADMVHAARGKKPIKAYVGGTGASAAYWIASAADEVVVDDTALLGSIGVVVEVAVRKEADGIKRYTITSSNAPNKRPDLDTEQGRAEIAKSIDALAEVFVAKVARNLKADPADVPAMGDFGGLKVGADAVAAGLAHRLGSLESLIAELASPAATQRKPSMTIVRTTAELQAAIAAGTDPQTLQIAAAEPVDLDAVKAEAGASAAKAERERITGIHALAAKGFEKEIAAAIEEGRSVEATALSLFKAAQDRGIGLAGIKADATGTTGANPPQGDQAAAERKTAVNAIVAGARR</sequence>
<feature type="domain" description="Peptidase S49" evidence="5">
    <location>
        <begin position="125"/>
        <end position="266"/>
    </location>
</feature>
<evidence type="ECO:0000256" key="2">
    <source>
        <dbReference type="ARBA" id="ARBA00022670"/>
    </source>
</evidence>
<evidence type="ECO:0000313" key="7">
    <source>
        <dbReference type="Proteomes" id="UP000198861"/>
    </source>
</evidence>
<dbReference type="PANTHER" id="PTHR33209:SF1">
    <property type="entry name" value="PEPTIDASE S49 DOMAIN-CONTAINING PROTEIN"/>
    <property type="match status" value="1"/>
</dbReference>
<dbReference type="InterPro" id="IPR002142">
    <property type="entry name" value="Peptidase_S49"/>
</dbReference>
<dbReference type="GO" id="GO:0008233">
    <property type="term" value="F:peptidase activity"/>
    <property type="evidence" value="ECO:0007669"/>
    <property type="project" value="UniProtKB-KW"/>
</dbReference>
<organism evidence="6 7">
    <name type="scientific">Azotobacter beijerinckii</name>
    <dbReference type="NCBI Taxonomy" id="170623"/>
    <lineage>
        <taxon>Bacteria</taxon>
        <taxon>Pseudomonadati</taxon>
        <taxon>Pseudomonadota</taxon>
        <taxon>Gammaproteobacteria</taxon>
        <taxon>Pseudomonadales</taxon>
        <taxon>Pseudomonadaceae</taxon>
        <taxon>Azotobacter</taxon>
    </lineage>
</organism>
<gene>
    <name evidence="6" type="ORF">SAMN04244571_03138</name>
</gene>
<dbReference type="InterPro" id="IPR029045">
    <property type="entry name" value="ClpP/crotonase-like_dom_sf"/>
</dbReference>
<dbReference type="RefSeq" id="WP_091013880.1">
    <property type="nucleotide sequence ID" value="NZ_FOKJ01000058.1"/>
</dbReference>
<name>A0A1I1BFR8_9GAMM</name>
<dbReference type="Pfam" id="PF01343">
    <property type="entry name" value="Peptidase_S49"/>
    <property type="match status" value="1"/>
</dbReference>
<evidence type="ECO:0000256" key="1">
    <source>
        <dbReference type="ARBA" id="ARBA00008683"/>
    </source>
</evidence>
<dbReference type="SUPFAM" id="SSF52096">
    <property type="entry name" value="ClpP/crotonase"/>
    <property type="match status" value="1"/>
</dbReference>
<proteinExistence type="inferred from homology"/>
<comment type="caution">
    <text evidence="6">The sequence shown here is derived from an EMBL/GenBank/DDBJ whole genome shotgun (WGS) entry which is preliminary data.</text>
</comment>
<dbReference type="Gene3D" id="3.90.226.10">
    <property type="entry name" value="2-enoyl-CoA Hydratase, Chain A, domain 1"/>
    <property type="match status" value="1"/>
</dbReference>
<accession>A0A1I1BFR8</accession>